<organism evidence="1 2">
    <name type="scientific">Ensete ventricosum</name>
    <name type="common">Abyssinian banana</name>
    <name type="synonym">Musa ensete</name>
    <dbReference type="NCBI Taxonomy" id="4639"/>
    <lineage>
        <taxon>Eukaryota</taxon>
        <taxon>Viridiplantae</taxon>
        <taxon>Streptophyta</taxon>
        <taxon>Embryophyta</taxon>
        <taxon>Tracheophyta</taxon>
        <taxon>Spermatophyta</taxon>
        <taxon>Magnoliopsida</taxon>
        <taxon>Liliopsida</taxon>
        <taxon>Zingiberales</taxon>
        <taxon>Musaceae</taxon>
        <taxon>Ensete</taxon>
    </lineage>
</organism>
<evidence type="ECO:0000313" key="2">
    <source>
        <dbReference type="Proteomes" id="UP000287651"/>
    </source>
</evidence>
<dbReference type="AlphaFoldDB" id="A0A426ZJ67"/>
<proteinExistence type="predicted"/>
<name>A0A426ZJ67_ENSVE</name>
<evidence type="ECO:0000313" key="1">
    <source>
        <dbReference type="EMBL" id="RRT64019.1"/>
    </source>
</evidence>
<dbReference type="EMBL" id="AMZH03006361">
    <property type="protein sequence ID" value="RRT64019.1"/>
    <property type="molecule type" value="Genomic_DNA"/>
</dbReference>
<protein>
    <submittedName>
        <fullName evidence="1">Uncharacterized protein</fullName>
    </submittedName>
</protein>
<reference evidence="1 2" key="1">
    <citation type="journal article" date="2014" name="Agronomy (Basel)">
        <title>A Draft Genome Sequence for Ensete ventricosum, the Drought-Tolerant Tree Against Hunger.</title>
        <authorList>
            <person name="Harrison J."/>
            <person name="Moore K.A."/>
            <person name="Paszkiewicz K."/>
            <person name="Jones T."/>
            <person name="Grant M."/>
            <person name="Ambacheew D."/>
            <person name="Muzemil S."/>
            <person name="Studholme D.J."/>
        </authorList>
    </citation>
    <scope>NUCLEOTIDE SEQUENCE [LARGE SCALE GENOMIC DNA]</scope>
</reference>
<comment type="caution">
    <text evidence="1">The sequence shown here is derived from an EMBL/GenBank/DDBJ whole genome shotgun (WGS) entry which is preliminary data.</text>
</comment>
<sequence length="88" mass="9549">MRALRSRSVGTLPPWLLLQVHCPYPPLVQSQGADPFCSDVLGSTVRHRAQMAVEGAVGLNMAGQERPLSFPPLGSIVLLEYAQRKSPP</sequence>
<accession>A0A426ZJ67</accession>
<dbReference type="Proteomes" id="UP000287651">
    <property type="component" value="Unassembled WGS sequence"/>
</dbReference>
<gene>
    <name evidence="1" type="ORF">B296_00028200</name>
</gene>